<sequence>MQQAAKGAAEGESSERAKHGCEGSSTPNDGWRQAWQKISPLKLEHGKSRFAATARRYNNVTTLPRYNGNMLEKADGWVGWLAGWLTGWLVSTRACPVHMPTVASKSLSVTPLVHTIASRPKAGIPLQTAARLYPSPVVGLSELQHCASCFSKSNALSFSVRQRRYFRDRPFINAPAAA</sequence>
<reference evidence="2 3" key="1">
    <citation type="journal article" date="2016" name="Nat. Commun.">
        <title>Ectomycorrhizal ecology is imprinted in the genome of the dominant symbiotic fungus Cenococcum geophilum.</title>
        <authorList>
            <consortium name="DOE Joint Genome Institute"/>
            <person name="Peter M."/>
            <person name="Kohler A."/>
            <person name="Ohm R.A."/>
            <person name="Kuo A."/>
            <person name="Krutzmann J."/>
            <person name="Morin E."/>
            <person name="Arend M."/>
            <person name="Barry K.W."/>
            <person name="Binder M."/>
            <person name="Choi C."/>
            <person name="Clum A."/>
            <person name="Copeland A."/>
            <person name="Grisel N."/>
            <person name="Haridas S."/>
            <person name="Kipfer T."/>
            <person name="LaButti K."/>
            <person name="Lindquist E."/>
            <person name="Lipzen A."/>
            <person name="Maire R."/>
            <person name="Meier B."/>
            <person name="Mihaltcheva S."/>
            <person name="Molinier V."/>
            <person name="Murat C."/>
            <person name="Poggeler S."/>
            <person name="Quandt C.A."/>
            <person name="Sperisen C."/>
            <person name="Tritt A."/>
            <person name="Tisserant E."/>
            <person name="Crous P.W."/>
            <person name="Henrissat B."/>
            <person name="Nehls U."/>
            <person name="Egli S."/>
            <person name="Spatafora J.W."/>
            <person name="Grigoriev I.V."/>
            <person name="Martin F.M."/>
        </authorList>
    </citation>
    <scope>NUCLEOTIDE SEQUENCE [LARGE SCALE GENOMIC DNA]</scope>
    <source>
        <strain evidence="2 3">CBS 207.34</strain>
    </source>
</reference>
<keyword evidence="3" id="KW-1185">Reference proteome</keyword>
<organism evidence="2 3">
    <name type="scientific">Glonium stellatum</name>
    <dbReference type="NCBI Taxonomy" id="574774"/>
    <lineage>
        <taxon>Eukaryota</taxon>
        <taxon>Fungi</taxon>
        <taxon>Dikarya</taxon>
        <taxon>Ascomycota</taxon>
        <taxon>Pezizomycotina</taxon>
        <taxon>Dothideomycetes</taxon>
        <taxon>Pleosporomycetidae</taxon>
        <taxon>Gloniales</taxon>
        <taxon>Gloniaceae</taxon>
        <taxon>Glonium</taxon>
    </lineage>
</organism>
<feature type="region of interest" description="Disordered" evidence="1">
    <location>
        <begin position="1"/>
        <end position="29"/>
    </location>
</feature>
<dbReference type="AlphaFoldDB" id="A0A8E2ES24"/>
<name>A0A8E2ES24_9PEZI</name>
<protein>
    <submittedName>
        <fullName evidence="2">Uncharacterized protein</fullName>
    </submittedName>
</protein>
<evidence type="ECO:0000313" key="3">
    <source>
        <dbReference type="Proteomes" id="UP000250140"/>
    </source>
</evidence>
<gene>
    <name evidence="2" type="ORF">AOQ84DRAFT_134615</name>
</gene>
<feature type="compositionally biased region" description="Low complexity" evidence="1">
    <location>
        <begin position="1"/>
        <end position="11"/>
    </location>
</feature>
<accession>A0A8E2ES24</accession>
<evidence type="ECO:0000256" key="1">
    <source>
        <dbReference type="SAM" id="MobiDB-lite"/>
    </source>
</evidence>
<evidence type="ECO:0000313" key="2">
    <source>
        <dbReference type="EMBL" id="OCL03877.1"/>
    </source>
</evidence>
<dbReference type="Proteomes" id="UP000250140">
    <property type="component" value="Unassembled WGS sequence"/>
</dbReference>
<dbReference type="EMBL" id="KV750663">
    <property type="protein sequence ID" value="OCL03877.1"/>
    <property type="molecule type" value="Genomic_DNA"/>
</dbReference>
<proteinExistence type="predicted"/>